<dbReference type="GO" id="GO:0016779">
    <property type="term" value="F:nucleotidyltransferase activity"/>
    <property type="evidence" value="ECO:0007669"/>
    <property type="project" value="UniProtKB-ARBA"/>
</dbReference>
<protein>
    <submittedName>
        <fullName evidence="2">Nicotine blue oxidoreductase</fullName>
    </submittedName>
</protein>
<keyword evidence="3" id="KW-1185">Reference proteome</keyword>
<organism evidence="2 3">
    <name type="scientific">Pedococcus dokdonensis</name>
    <dbReference type="NCBI Taxonomy" id="443156"/>
    <lineage>
        <taxon>Bacteria</taxon>
        <taxon>Bacillati</taxon>
        <taxon>Actinomycetota</taxon>
        <taxon>Actinomycetes</taxon>
        <taxon>Micrococcales</taxon>
        <taxon>Intrasporangiaceae</taxon>
        <taxon>Pedococcus</taxon>
    </lineage>
</organism>
<name>A0A1H0V4N4_9MICO</name>
<dbReference type="InterPro" id="IPR029044">
    <property type="entry name" value="Nucleotide-diphossugar_trans"/>
</dbReference>
<reference evidence="3" key="1">
    <citation type="submission" date="2016-10" db="EMBL/GenBank/DDBJ databases">
        <authorList>
            <person name="Varghese N."/>
            <person name="Submissions S."/>
        </authorList>
    </citation>
    <scope>NUCLEOTIDE SEQUENCE [LARGE SCALE GENOMIC DNA]</scope>
    <source>
        <strain evidence="3">DSM 22329</strain>
    </source>
</reference>
<dbReference type="PANTHER" id="PTHR43777:SF1">
    <property type="entry name" value="MOLYBDENUM COFACTOR CYTIDYLYLTRANSFERASE"/>
    <property type="match status" value="1"/>
</dbReference>
<gene>
    <name evidence="2" type="ORF">SAMN04489867_3675</name>
</gene>
<dbReference type="InterPro" id="IPR025877">
    <property type="entry name" value="MobA-like_NTP_Trfase"/>
</dbReference>
<evidence type="ECO:0000313" key="2">
    <source>
        <dbReference type="EMBL" id="SDP73492.1"/>
    </source>
</evidence>
<dbReference type="SUPFAM" id="SSF53448">
    <property type="entry name" value="Nucleotide-diphospho-sugar transferases"/>
    <property type="match status" value="1"/>
</dbReference>
<dbReference type="EMBL" id="LT629711">
    <property type="protein sequence ID" value="SDP73492.1"/>
    <property type="molecule type" value="Genomic_DNA"/>
</dbReference>
<feature type="domain" description="MobA-like NTP transferase" evidence="1">
    <location>
        <begin position="1"/>
        <end position="155"/>
    </location>
</feature>
<dbReference type="AlphaFoldDB" id="A0A1H0V4N4"/>
<accession>A0A1H0V4N4</accession>
<sequence length="175" mass="17653">MGKPKALVDDPAGGSFVERGVRVLRAAGCAPVVVVVGAEAARTAALATAAGADTVVEAADWESGQSASLRAGLAAVQLTEAEVACILLVDLPDVTSAVVRRVAAAGGDGPAVLARAAYRGVPGHPVVMGRDHWKGVLDVAAGDRGARDYLATHEHLLVECGDLATGRDADTPDDL</sequence>
<proteinExistence type="predicted"/>
<dbReference type="Pfam" id="PF12804">
    <property type="entry name" value="NTP_transf_3"/>
    <property type="match status" value="1"/>
</dbReference>
<evidence type="ECO:0000259" key="1">
    <source>
        <dbReference type="Pfam" id="PF12804"/>
    </source>
</evidence>
<dbReference type="PANTHER" id="PTHR43777">
    <property type="entry name" value="MOLYBDENUM COFACTOR CYTIDYLYLTRANSFERASE"/>
    <property type="match status" value="1"/>
</dbReference>
<dbReference type="Gene3D" id="3.90.550.10">
    <property type="entry name" value="Spore Coat Polysaccharide Biosynthesis Protein SpsA, Chain A"/>
    <property type="match status" value="1"/>
</dbReference>
<dbReference type="STRING" id="443156.SAMN04489867_3675"/>
<dbReference type="Proteomes" id="UP000199077">
    <property type="component" value="Chromosome I"/>
</dbReference>
<evidence type="ECO:0000313" key="3">
    <source>
        <dbReference type="Proteomes" id="UP000199077"/>
    </source>
</evidence>